<evidence type="ECO:0000256" key="5">
    <source>
        <dbReference type="ARBA" id="ARBA00023242"/>
    </source>
</evidence>
<dbReference type="InterPro" id="IPR008422">
    <property type="entry name" value="KN_HD"/>
</dbReference>
<dbReference type="GO" id="GO:0000981">
    <property type="term" value="F:DNA-binding transcription factor activity, RNA polymerase II-specific"/>
    <property type="evidence" value="ECO:0007669"/>
    <property type="project" value="TreeGrafter"/>
</dbReference>
<dbReference type="SUPFAM" id="SSF46689">
    <property type="entry name" value="Homeodomain-like"/>
    <property type="match status" value="1"/>
</dbReference>
<comment type="similarity">
    <text evidence="2">Belongs to the TALE/IRO homeobox family.</text>
</comment>
<evidence type="ECO:0000256" key="3">
    <source>
        <dbReference type="ARBA" id="ARBA00023125"/>
    </source>
</evidence>
<feature type="domain" description="Homeobox" evidence="8">
    <location>
        <begin position="86"/>
        <end position="122"/>
    </location>
</feature>
<feature type="DNA-binding region" description="Homeobox" evidence="6">
    <location>
        <begin position="88"/>
        <end position="123"/>
    </location>
</feature>
<feature type="region of interest" description="Disordered" evidence="7">
    <location>
        <begin position="34"/>
        <end position="69"/>
    </location>
</feature>
<sequence>MASSPNYNRSENGGLNHLPAASLPLEENLVARGSPSHIENGIPGEHTGRAVVNGQSPSPQRSTCSGPRKPRNPAVLVLWIEEHSANPYPTKAEKNFLAHYAGMTTRQLNDWFANARRNIKKIGYETWKEKHSAYSACFSMLRPPTADGSRFTRLAQFPMEIAGGLNGVGPCGSDGLKLASINYGRKDAPLPQQAAAPTLSVPPNTCGNINSRPFPYLLSPQSSLMNVGGTHSQTANTLRQVAMNPAAYYEVQHPSAGASIRPVQPASGISLPPSGISFRPMGGANVSLFSSTGRPGSMPPQFTPSPISIATPWTDNAAVSDASVVKQERGSVINKPHSPPVQLHVSPLLVSTHVQRPPSPKDSDTTSNNSPHPATDLRPNFASPTTAESTWAATLPLASSSQHLFEDSISGGVGTQLGN</sequence>
<gene>
    <name evidence="9" type="primary">irx-a</name>
</gene>
<keyword evidence="5 6" id="KW-0539">Nucleus</keyword>
<proteinExistence type="evidence at transcript level"/>
<comment type="subcellular location">
    <subcellularLocation>
        <location evidence="1 6">Nucleus</location>
    </subcellularLocation>
</comment>
<dbReference type="Gene3D" id="1.10.10.60">
    <property type="entry name" value="Homeodomain-like"/>
    <property type="match status" value="1"/>
</dbReference>
<dbReference type="InterPro" id="IPR009057">
    <property type="entry name" value="Homeodomain-like_sf"/>
</dbReference>
<organism evidence="9">
    <name type="scientific">Suberites domuncula</name>
    <name type="common">Sponge</name>
    <dbReference type="NCBI Taxonomy" id="55567"/>
    <lineage>
        <taxon>Eukaryota</taxon>
        <taxon>Metazoa</taxon>
        <taxon>Porifera</taxon>
        <taxon>Demospongiae</taxon>
        <taxon>Heteroscleromorpha</taxon>
        <taxon>Suberitida</taxon>
        <taxon>Suberitidae</taxon>
        <taxon>Suberites</taxon>
    </lineage>
</organism>
<evidence type="ECO:0000259" key="8">
    <source>
        <dbReference type="PROSITE" id="PS50071"/>
    </source>
</evidence>
<dbReference type="EMBL" id="AJ344162">
    <property type="protein sequence ID" value="CAC83019.1"/>
    <property type="molecule type" value="mRNA"/>
</dbReference>
<reference evidence="9" key="1">
    <citation type="submission" date="2001-08" db="EMBL/GenBank/DDBJ databases">
        <title>Caspase-mediated apoptosis in sponges: cloning and function.</title>
        <authorList>
            <person name="Wiens M."/>
            <person name="Saenger H."/>
            <person name="Krasko A."/>
            <person name="Perovic S."/>
            <person name="Mueller W.E.G."/>
        </authorList>
    </citation>
    <scope>NUCLEOTIDE SEQUENCE</scope>
</reference>
<evidence type="ECO:0000256" key="1">
    <source>
        <dbReference type="ARBA" id="ARBA00004123"/>
    </source>
</evidence>
<keyword evidence="3 6" id="KW-0238">DNA-binding</keyword>
<accession>Q8I750</accession>
<evidence type="ECO:0000256" key="2">
    <source>
        <dbReference type="ARBA" id="ARBA00008446"/>
    </source>
</evidence>
<evidence type="ECO:0000256" key="4">
    <source>
        <dbReference type="ARBA" id="ARBA00023155"/>
    </source>
</evidence>
<dbReference type="CDD" id="cd00086">
    <property type="entry name" value="homeodomain"/>
    <property type="match status" value="1"/>
</dbReference>
<dbReference type="AlphaFoldDB" id="Q8I750"/>
<protein>
    <submittedName>
        <fullName evidence="9">Iroquios homeodomain protein</fullName>
    </submittedName>
</protein>
<dbReference type="GO" id="GO:0000978">
    <property type="term" value="F:RNA polymerase II cis-regulatory region sequence-specific DNA binding"/>
    <property type="evidence" value="ECO:0007669"/>
    <property type="project" value="TreeGrafter"/>
</dbReference>
<dbReference type="PANTHER" id="PTHR11211:SF40">
    <property type="entry name" value="MIRROR, ISOFORM C"/>
    <property type="match status" value="1"/>
</dbReference>
<dbReference type="GO" id="GO:0048468">
    <property type="term" value="P:cell development"/>
    <property type="evidence" value="ECO:0007669"/>
    <property type="project" value="TreeGrafter"/>
</dbReference>
<dbReference type="SMART" id="SM00389">
    <property type="entry name" value="HOX"/>
    <property type="match status" value="1"/>
</dbReference>
<dbReference type="InterPro" id="IPR001356">
    <property type="entry name" value="HD"/>
</dbReference>
<dbReference type="PROSITE" id="PS50071">
    <property type="entry name" value="HOMEOBOX_2"/>
    <property type="match status" value="1"/>
</dbReference>
<dbReference type="PANTHER" id="PTHR11211">
    <property type="entry name" value="IROQUOIS-CLASS HOMEODOMAIN PROTEIN IRX"/>
    <property type="match status" value="1"/>
</dbReference>
<dbReference type="Pfam" id="PF05920">
    <property type="entry name" value="Homeobox_KN"/>
    <property type="match status" value="1"/>
</dbReference>
<evidence type="ECO:0000313" key="9">
    <source>
        <dbReference type="EMBL" id="CAC83019.1"/>
    </source>
</evidence>
<name>Q8I750_SUBDO</name>
<keyword evidence="4 6" id="KW-0371">Homeobox</keyword>
<evidence type="ECO:0000256" key="7">
    <source>
        <dbReference type="SAM" id="MobiDB-lite"/>
    </source>
</evidence>
<feature type="region of interest" description="Disordered" evidence="7">
    <location>
        <begin position="353"/>
        <end position="388"/>
    </location>
</feature>
<dbReference type="GO" id="GO:0005634">
    <property type="term" value="C:nucleus"/>
    <property type="evidence" value="ECO:0007669"/>
    <property type="project" value="UniProtKB-SubCell"/>
</dbReference>
<feature type="compositionally biased region" description="Polar residues" evidence="7">
    <location>
        <begin position="53"/>
        <end position="65"/>
    </location>
</feature>
<evidence type="ECO:0000256" key="6">
    <source>
        <dbReference type="PROSITE-ProRule" id="PRU00108"/>
    </source>
</evidence>